<evidence type="ECO:0000259" key="8">
    <source>
        <dbReference type="PROSITE" id="PS50847"/>
    </source>
</evidence>
<dbReference type="Gene3D" id="2.60.40.740">
    <property type="match status" value="1"/>
</dbReference>
<dbReference type="NCBIfam" id="NF033902">
    <property type="entry name" value="iso_D2_wall_anc"/>
    <property type="match status" value="1"/>
</dbReference>
<dbReference type="AlphaFoldDB" id="A0A921IJG8"/>
<keyword evidence="1" id="KW-0134">Cell wall</keyword>
<sequence length="579" mass="62209">MKKKLHRWAALCLTLALTFCLALPVWADEPETYQITSATKGTITLTWDAGDTEGNTVTATAYQVISVNYDYDVDVPKNPEFTWVDAVRPWVSSGYSKYINDTDGSVTESFNNETVLAETMKTFTDAMANAIRKGTISTQAAKTGTSSSDSLQLTDLDMGAYLILLEGGTKIYEPVFVSIVPTWNADNSTWELTEPSPNVTVKSKALTLTKTVYDKDKTDPKTPLTEKDYRAGIDGTSKYAQVSIGDTVTYMLVADVPTYPTDSTATGYQISDDLPAGMALNATSVQVYGIAKQTSDTEAGTVLTGGTDGAYTLTTVGATRPVTGTTSVDFNLEFDYSKIKNYDKIRVVYTATANSNIYVVGQNSNTTGNQNTAYLDYNNNPYEVTPISWKNAEDTATVYTYGIKVNKVDDEGQALSGAKFTLSANANGDTPIEFVGSNGTYCKATSDETGVTEIEVDSNGLLTLSGLDAGTYYLTETKAPGGYNKLSAPILVEIKDLKNGIADAEPKGPNGKPEYTPANRAETEANDGYVPLTVVNSKGFTLPSTGGMGTVLFTTIGIVLMGGGLVLLLLYLRRRNRAE</sequence>
<keyword evidence="3 7" id="KW-0732">Signal</keyword>
<dbReference type="InterPro" id="IPR041033">
    <property type="entry name" value="SpaA_PFL_dom_1"/>
</dbReference>
<keyword evidence="6" id="KW-0812">Transmembrane</keyword>
<name>A0A921IJG8_9FIRM</name>
<gene>
    <name evidence="9" type="ORF">K8V20_06185</name>
</gene>
<proteinExistence type="predicted"/>
<dbReference type="InterPro" id="IPR019931">
    <property type="entry name" value="LPXTG_anchor"/>
</dbReference>
<evidence type="ECO:0000256" key="1">
    <source>
        <dbReference type="ARBA" id="ARBA00022512"/>
    </source>
</evidence>
<feature type="chain" id="PRO_5037939154" evidence="7">
    <location>
        <begin position="28"/>
        <end position="579"/>
    </location>
</feature>
<evidence type="ECO:0000256" key="3">
    <source>
        <dbReference type="ARBA" id="ARBA00022729"/>
    </source>
</evidence>
<evidence type="ECO:0000313" key="10">
    <source>
        <dbReference type="Proteomes" id="UP000782880"/>
    </source>
</evidence>
<feature type="transmembrane region" description="Helical" evidence="6">
    <location>
        <begin position="551"/>
        <end position="572"/>
    </location>
</feature>
<evidence type="ECO:0000256" key="4">
    <source>
        <dbReference type="ARBA" id="ARBA00023088"/>
    </source>
</evidence>
<feature type="signal peptide" evidence="7">
    <location>
        <begin position="1"/>
        <end position="27"/>
    </location>
</feature>
<evidence type="ECO:0000256" key="6">
    <source>
        <dbReference type="SAM" id="Phobius"/>
    </source>
</evidence>
<evidence type="ECO:0000256" key="2">
    <source>
        <dbReference type="ARBA" id="ARBA00022525"/>
    </source>
</evidence>
<dbReference type="InterPro" id="IPR048052">
    <property type="entry name" value="FM1-like"/>
</dbReference>
<dbReference type="Gene3D" id="2.60.40.10">
    <property type="entry name" value="Immunoglobulins"/>
    <property type="match status" value="1"/>
</dbReference>
<dbReference type="InterPro" id="IPR013783">
    <property type="entry name" value="Ig-like_fold"/>
</dbReference>
<evidence type="ECO:0000256" key="7">
    <source>
        <dbReference type="SAM" id="SignalP"/>
    </source>
</evidence>
<dbReference type="Pfam" id="PF17802">
    <property type="entry name" value="SpaA"/>
    <property type="match status" value="1"/>
</dbReference>
<dbReference type="Pfam" id="PF00746">
    <property type="entry name" value="Gram_pos_anchor"/>
    <property type="match status" value="1"/>
</dbReference>
<keyword evidence="6" id="KW-0472">Membrane</keyword>
<organism evidence="9 10">
    <name type="scientific">Subdoligranulum variabile</name>
    <dbReference type="NCBI Taxonomy" id="214851"/>
    <lineage>
        <taxon>Bacteria</taxon>
        <taxon>Bacillati</taxon>
        <taxon>Bacillota</taxon>
        <taxon>Clostridia</taxon>
        <taxon>Eubacteriales</taxon>
        <taxon>Oscillospiraceae</taxon>
        <taxon>Subdoligranulum</taxon>
    </lineage>
</organism>
<dbReference type="NCBIfam" id="TIGR01167">
    <property type="entry name" value="LPXTG_anchor"/>
    <property type="match status" value="1"/>
</dbReference>
<accession>A0A921IJG8</accession>
<evidence type="ECO:0000256" key="5">
    <source>
        <dbReference type="SAM" id="MobiDB-lite"/>
    </source>
</evidence>
<keyword evidence="4" id="KW-0572">Peptidoglycan-anchor</keyword>
<dbReference type="EMBL" id="DYVE01000162">
    <property type="protein sequence ID" value="HJG28216.1"/>
    <property type="molecule type" value="Genomic_DNA"/>
</dbReference>
<dbReference type="Proteomes" id="UP000782880">
    <property type="component" value="Unassembled WGS sequence"/>
</dbReference>
<comment type="caution">
    <text evidence="9">The sequence shown here is derived from an EMBL/GenBank/DDBJ whole genome shotgun (WGS) entry which is preliminary data.</text>
</comment>
<evidence type="ECO:0000313" key="9">
    <source>
        <dbReference type="EMBL" id="HJG28216.1"/>
    </source>
</evidence>
<dbReference type="PROSITE" id="PS50847">
    <property type="entry name" value="GRAM_POS_ANCHORING"/>
    <property type="match status" value="1"/>
</dbReference>
<keyword evidence="2" id="KW-0964">Secreted</keyword>
<keyword evidence="6" id="KW-1133">Transmembrane helix</keyword>
<reference evidence="9" key="2">
    <citation type="submission" date="2021-09" db="EMBL/GenBank/DDBJ databases">
        <authorList>
            <person name="Gilroy R."/>
        </authorList>
    </citation>
    <scope>NUCLEOTIDE SEQUENCE</scope>
    <source>
        <strain evidence="9">ChiBcec21-2208</strain>
    </source>
</reference>
<reference evidence="9" key="1">
    <citation type="journal article" date="2021" name="PeerJ">
        <title>Extensive microbial diversity within the chicken gut microbiome revealed by metagenomics and culture.</title>
        <authorList>
            <person name="Gilroy R."/>
            <person name="Ravi A."/>
            <person name="Getino M."/>
            <person name="Pursley I."/>
            <person name="Horton D.L."/>
            <person name="Alikhan N.F."/>
            <person name="Baker D."/>
            <person name="Gharbi K."/>
            <person name="Hall N."/>
            <person name="Watson M."/>
            <person name="Adriaenssens E.M."/>
            <person name="Foster-Nyarko E."/>
            <person name="Jarju S."/>
            <person name="Secka A."/>
            <person name="Antonio M."/>
            <person name="Oren A."/>
            <person name="Chaudhuri R.R."/>
            <person name="La Ragione R."/>
            <person name="Hildebrand F."/>
            <person name="Pallen M.J."/>
        </authorList>
    </citation>
    <scope>NUCLEOTIDE SEQUENCE</scope>
    <source>
        <strain evidence="9">ChiBcec21-2208</strain>
    </source>
</reference>
<feature type="region of interest" description="Disordered" evidence="5">
    <location>
        <begin position="502"/>
        <end position="523"/>
    </location>
</feature>
<protein>
    <submittedName>
        <fullName evidence="9">SpaH/EbpB family LPXTG-anchored major pilin</fullName>
    </submittedName>
</protein>
<feature type="domain" description="Gram-positive cocci surface proteins LPxTG" evidence="8">
    <location>
        <begin position="542"/>
        <end position="579"/>
    </location>
</feature>